<evidence type="ECO:0000256" key="1">
    <source>
        <dbReference type="ARBA" id="ARBA00004413"/>
    </source>
</evidence>
<dbReference type="InterPro" id="IPR001172">
    <property type="entry name" value="FliN_T3SS_HrcQb"/>
</dbReference>
<gene>
    <name evidence="9" type="ORF">JAY77_02760</name>
</gene>
<protein>
    <recommendedName>
        <fullName evidence="3">Flagellar motor switch protein FliN</fullName>
    </recommendedName>
</protein>
<evidence type="ECO:0000256" key="3">
    <source>
        <dbReference type="ARBA" id="ARBA00021897"/>
    </source>
</evidence>
<accession>A0A9E4NHA9</accession>
<dbReference type="Proteomes" id="UP000886674">
    <property type="component" value="Unassembled WGS sequence"/>
</dbReference>
<comment type="similarity">
    <text evidence="2">Belongs to the FliN/MopA/SpaO family.</text>
</comment>
<feature type="domain" description="Flagellar motor switch protein FliN-like C-terminal" evidence="8">
    <location>
        <begin position="39"/>
        <end position="108"/>
    </location>
</feature>
<evidence type="ECO:0000256" key="7">
    <source>
        <dbReference type="ARBA" id="ARBA00023136"/>
    </source>
</evidence>
<dbReference type="InterPro" id="IPR051469">
    <property type="entry name" value="FliN/MopA/SpaO"/>
</dbReference>
<dbReference type="GO" id="GO:0009425">
    <property type="term" value="C:bacterial-type flagellum basal body"/>
    <property type="evidence" value="ECO:0007669"/>
    <property type="project" value="InterPro"/>
</dbReference>
<keyword evidence="9" id="KW-0282">Flagellum</keyword>
<evidence type="ECO:0000259" key="8">
    <source>
        <dbReference type="Pfam" id="PF01052"/>
    </source>
</evidence>
<keyword evidence="5" id="KW-0145">Chemotaxis</keyword>
<name>A0A9E4NHA9_9GAMM</name>
<dbReference type="GO" id="GO:0005886">
    <property type="term" value="C:plasma membrane"/>
    <property type="evidence" value="ECO:0007669"/>
    <property type="project" value="UniProtKB-SubCell"/>
</dbReference>
<dbReference type="InterPro" id="IPR036429">
    <property type="entry name" value="SpoA-like_sf"/>
</dbReference>
<comment type="subcellular location">
    <subcellularLocation>
        <location evidence="1">Cell membrane</location>
        <topology evidence="1">Peripheral membrane protein</topology>
        <orientation evidence="1">Cytoplasmic side</orientation>
    </subcellularLocation>
</comment>
<dbReference type="SUPFAM" id="SSF101801">
    <property type="entry name" value="Surface presentation of antigens (SPOA)"/>
    <property type="match status" value="1"/>
</dbReference>
<dbReference type="Gene3D" id="2.30.330.10">
    <property type="entry name" value="SpoA-like"/>
    <property type="match status" value="1"/>
</dbReference>
<keyword evidence="9" id="KW-0966">Cell projection</keyword>
<keyword evidence="4" id="KW-1003">Cell membrane</keyword>
<dbReference type="Pfam" id="PF01052">
    <property type="entry name" value="FliMN_C"/>
    <property type="match status" value="1"/>
</dbReference>
<dbReference type="GO" id="GO:0006935">
    <property type="term" value="P:chemotaxis"/>
    <property type="evidence" value="ECO:0007669"/>
    <property type="project" value="UniProtKB-KW"/>
</dbReference>
<keyword evidence="7" id="KW-0472">Membrane</keyword>
<keyword evidence="6" id="KW-0283">Flagellar rotation</keyword>
<organism evidence="9 10">
    <name type="scientific">Candidatus Thiodiazotropha taylori</name>
    <dbReference type="NCBI Taxonomy" id="2792791"/>
    <lineage>
        <taxon>Bacteria</taxon>
        <taxon>Pseudomonadati</taxon>
        <taxon>Pseudomonadota</taxon>
        <taxon>Gammaproteobacteria</taxon>
        <taxon>Chromatiales</taxon>
        <taxon>Sedimenticolaceae</taxon>
        <taxon>Candidatus Thiodiazotropha</taxon>
    </lineage>
</organism>
<evidence type="ECO:0000256" key="2">
    <source>
        <dbReference type="ARBA" id="ARBA00009226"/>
    </source>
</evidence>
<evidence type="ECO:0000313" key="9">
    <source>
        <dbReference type="EMBL" id="MCG7977055.1"/>
    </source>
</evidence>
<dbReference type="PANTHER" id="PTHR43484">
    <property type="match status" value="1"/>
</dbReference>
<dbReference type="GO" id="GO:0071973">
    <property type="term" value="P:bacterial-type flagellum-dependent cell motility"/>
    <property type="evidence" value="ECO:0007669"/>
    <property type="project" value="InterPro"/>
</dbReference>
<proteinExistence type="inferred from homology"/>
<dbReference type="InterPro" id="IPR001543">
    <property type="entry name" value="FliN-like_C"/>
</dbReference>
<evidence type="ECO:0000256" key="5">
    <source>
        <dbReference type="ARBA" id="ARBA00022500"/>
    </source>
</evidence>
<evidence type="ECO:0000256" key="6">
    <source>
        <dbReference type="ARBA" id="ARBA00022779"/>
    </source>
</evidence>
<comment type="caution">
    <text evidence="9">The sequence shown here is derived from an EMBL/GenBank/DDBJ whole genome shotgun (WGS) entry which is preliminary data.</text>
</comment>
<keyword evidence="9" id="KW-0969">Cilium</keyword>
<dbReference type="GO" id="GO:0003774">
    <property type="term" value="F:cytoskeletal motor activity"/>
    <property type="evidence" value="ECO:0007669"/>
    <property type="project" value="InterPro"/>
</dbReference>
<dbReference type="PANTHER" id="PTHR43484:SF1">
    <property type="entry name" value="FLAGELLAR MOTOR SWITCH PROTEIN FLIN"/>
    <property type="match status" value="1"/>
</dbReference>
<dbReference type="EMBL" id="JAEPCR010000005">
    <property type="protein sequence ID" value="MCG7977055.1"/>
    <property type="molecule type" value="Genomic_DNA"/>
</dbReference>
<dbReference type="AlphaFoldDB" id="A0A9E4NHA9"/>
<dbReference type="PRINTS" id="PR00956">
    <property type="entry name" value="FLGMOTORFLIN"/>
</dbReference>
<reference evidence="9" key="1">
    <citation type="journal article" date="2021" name="Proc. Natl. Acad. Sci. U.S.A.">
        <title>Global biogeography of chemosynthetic symbionts reveals both localized and globally distributed symbiont groups. .</title>
        <authorList>
            <person name="Osvatic J.T."/>
            <person name="Wilkins L.G.E."/>
            <person name="Leibrecht L."/>
            <person name="Leray M."/>
            <person name="Zauner S."/>
            <person name="Polzin J."/>
            <person name="Camacho Y."/>
            <person name="Gros O."/>
            <person name="van Gils J.A."/>
            <person name="Eisen J.A."/>
            <person name="Petersen J.M."/>
            <person name="Yuen B."/>
        </authorList>
    </citation>
    <scope>NUCLEOTIDE SEQUENCE</scope>
    <source>
        <strain evidence="9">MAGclacostrist055</strain>
    </source>
</reference>
<evidence type="ECO:0000256" key="4">
    <source>
        <dbReference type="ARBA" id="ARBA00022475"/>
    </source>
</evidence>
<sequence>MSNFVNKNTGDTVEQVQLSELADVQPKGRALFDSNFDIIKDVRVTLEACVGEAELSVSELYDLKANSIVRLERDAQAPIDLVLDGRIVARGQLVVTGDNFGVCISEIIKQDEI</sequence>
<evidence type="ECO:0000313" key="10">
    <source>
        <dbReference type="Proteomes" id="UP000886674"/>
    </source>
</evidence>